<proteinExistence type="predicted"/>
<dbReference type="EMBL" id="LYUD01000124">
    <property type="protein sequence ID" value="OAZ69039.1"/>
    <property type="molecule type" value="Genomic_DNA"/>
</dbReference>
<sequence length="113" mass="13278">MVHQPNRTERYQFSVDESRNIERIIKRVIESSKPTSLASKNNIYDKTRQLLRVCHARVCPLDLATMVQADIRLVLEDLGTLRRNLNIKTAHMDYGTRLHFALNVVYRRWEQAA</sequence>
<dbReference type="RefSeq" id="WP_064776346.1">
    <property type="nucleotide sequence ID" value="NZ_LYUD01000124.1"/>
</dbReference>
<evidence type="ECO:0000313" key="2">
    <source>
        <dbReference type="Proteomes" id="UP000093796"/>
    </source>
</evidence>
<reference evidence="1 2" key="1">
    <citation type="submission" date="2016-05" db="EMBL/GenBank/DDBJ databases">
        <title>Genome sequencing of Acetobacter pasteurianus strain SRCM100623.</title>
        <authorList>
            <person name="Song Y.R."/>
        </authorList>
    </citation>
    <scope>NUCLEOTIDE SEQUENCE [LARGE SCALE GENOMIC DNA]</scope>
    <source>
        <strain evidence="1 2">SRCM100623</strain>
    </source>
</reference>
<evidence type="ECO:0000313" key="1">
    <source>
        <dbReference type="EMBL" id="OAZ69039.1"/>
    </source>
</evidence>
<dbReference type="PATRIC" id="fig|438.15.peg.2590"/>
<dbReference type="Proteomes" id="UP000093796">
    <property type="component" value="Unassembled WGS sequence"/>
</dbReference>
<name>A0A1A0D1I5_ACEPA</name>
<organism evidence="1 2">
    <name type="scientific">Acetobacter pasteurianus</name>
    <name type="common">Acetobacter turbidans</name>
    <dbReference type="NCBI Taxonomy" id="438"/>
    <lineage>
        <taxon>Bacteria</taxon>
        <taxon>Pseudomonadati</taxon>
        <taxon>Pseudomonadota</taxon>
        <taxon>Alphaproteobacteria</taxon>
        <taxon>Acetobacterales</taxon>
        <taxon>Acetobacteraceae</taxon>
        <taxon>Acetobacter</taxon>
    </lineage>
</organism>
<gene>
    <name evidence="1" type="ORF">SRCM100623_02345</name>
</gene>
<accession>A0A1A0D1I5</accession>
<comment type="caution">
    <text evidence="1">The sequence shown here is derived from an EMBL/GenBank/DDBJ whole genome shotgun (WGS) entry which is preliminary data.</text>
</comment>
<dbReference type="AlphaFoldDB" id="A0A1A0D1I5"/>
<protein>
    <submittedName>
        <fullName evidence="1">Uncharacterized protein</fullName>
    </submittedName>
</protein>